<feature type="compositionally biased region" description="Basic and acidic residues" evidence="1">
    <location>
        <begin position="81"/>
        <end position="93"/>
    </location>
</feature>
<keyword evidence="3" id="KW-1185">Reference proteome</keyword>
<dbReference type="Proteomes" id="UP000800097">
    <property type="component" value="Unassembled WGS sequence"/>
</dbReference>
<organism evidence="2 3">
    <name type="scientific">Westerdykella ornata</name>
    <dbReference type="NCBI Taxonomy" id="318751"/>
    <lineage>
        <taxon>Eukaryota</taxon>
        <taxon>Fungi</taxon>
        <taxon>Dikarya</taxon>
        <taxon>Ascomycota</taxon>
        <taxon>Pezizomycotina</taxon>
        <taxon>Dothideomycetes</taxon>
        <taxon>Pleosporomycetidae</taxon>
        <taxon>Pleosporales</taxon>
        <taxon>Sporormiaceae</taxon>
        <taxon>Westerdykella</taxon>
    </lineage>
</organism>
<dbReference type="OrthoDB" id="3737666at2759"/>
<dbReference type="AlphaFoldDB" id="A0A6A6J524"/>
<sequence>MDRDKWRKKKEEKKQQEEIAISSTCSSSSSESEDLDIEMGENNSPKVVIRAATKPTSSLAASSFASTSNLASFASSTPSTQKRDHLDLSPEKPRPKHIAIVAKEQLFTLVQSKAAKRKEEKELFLKRKLVLVTSKEDEGQEIGSLSLRNKINYCLLAVSTAKKPLVAAVSRSRDKQNIVLTTTEDYNADFLIKHKEKWQNLFRFNREQRVETWAQIVAYGVPLALNF</sequence>
<accession>A0A6A6J524</accession>
<dbReference type="RefSeq" id="XP_033648762.1">
    <property type="nucleotide sequence ID" value="XM_033802231.1"/>
</dbReference>
<feature type="region of interest" description="Disordered" evidence="1">
    <location>
        <begin position="1"/>
        <end position="42"/>
    </location>
</feature>
<feature type="compositionally biased region" description="Basic residues" evidence="1">
    <location>
        <begin position="1"/>
        <end position="11"/>
    </location>
</feature>
<dbReference type="EMBL" id="ML986566">
    <property type="protein sequence ID" value="KAF2271223.1"/>
    <property type="molecule type" value="Genomic_DNA"/>
</dbReference>
<proteinExistence type="predicted"/>
<evidence type="ECO:0000313" key="2">
    <source>
        <dbReference type="EMBL" id="KAF2271223.1"/>
    </source>
</evidence>
<feature type="compositionally biased region" description="Low complexity" evidence="1">
    <location>
        <begin position="18"/>
        <end position="30"/>
    </location>
</feature>
<feature type="region of interest" description="Disordered" evidence="1">
    <location>
        <begin position="72"/>
        <end position="93"/>
    </location>
</feature>
<reference evidence="2" key="1">
    <citation type="journal article" date="2020" name="Stud. Mycol.">
        <title>101 Dothideomycetes genomes: a test case for predicting lifestyles and emergence of pathogens.</title>
        <authorList>
            <person name="Haridas S."/>
            <person name="Albert R."/>
            <person name="Binder M."/>
            <person name="Bloem J."/>
            <person name="Labutti K."/>
            <person name="Salamov A."/>
            <person name="Andreopoulos B."/>
            <person name="Baker S."/>
            <person name="Barry K."/>
            <person name="Bills G."/>
            <person name="Bluhm B."/>
            <person name="Cannon C."/>
            <person name="Castanera R."/>
            <person name="Culley D."/>
            <person name="Daum C."/>
            <person name="Ezra D."/>
            <person name="Gonzalez J."/>
            <person name="Henrissat B."/>
            <person name="Kuo A."/>
            <person name="Liang C."/>
            <person name="Lipzen A."/>
            <person name="Lutzoni F."/>
            <person name="Magnuson J."/>
            <person name="Mondo S."/>
            <person name="Nolan M."/>
            <person name="Ohm R."/>
            <person name="Pangilinan J."/>
            <person name="Park H.-J."/>
            <person name="Ramirez L."/>
            <person name="Alfaro M."/>
            <person name="Sun H."/>
            <person name="Tritt A."/>
            <person name="Yoshinaga Y."/>
            <person name="Zwiers L.-H."/>
            <person name="Turgeon B."/>
            <person name="Goodwin S."/>
            <person name="Spatafora J."/>
            <person name="Crous P."/>
            <person name="Grigoriev I."/>
        </authorList>
    </citation>
    <scope>NUCLEOTIDE SEQUENCE</scope>
    <source>
        <strain evidence="2">CBS 379.55</strain>
    </source>
</reference>
<evidence type="ECO:0000313" key="3">
    <source>
        <dbReference type="Proteomes" id="UP000800097"/>
    </source>
</evidence>
<dbReference type="GeneID" id="54555406"/>
<evidence type="ECO:0000256" key="1">
    <source>
        <dbReference type="SAM" id="MobiDB-lite"/>
    </source>
</evidence>
<gene>
    <name evidence="2" type="ORF">EI97DRAFT_489984</name>
</gene>
<name>A0A6A6J524_WESOR</name>
<protein>
    <submittedName>
        <fullName evidence="2">Uncharacterized protein</fullName>
    </submittedName>
</protein>